<evidence type="ECO:0000313" key="1">
    <source>
        <dbReference type="Proteomes" id="UP000050741"/>
    </source>
</evidence>
<dbReference type="Proteomes" id="UP000050741">
    <property type="component" value="Unassembled WGS sequence"/>
</dbReference>
<protein>
    <submittedName>
        <fullName evidence="2">Rubis-subs-bind domain-containing protein</fullName>
    </submittedName>
</protein>
<accession>A0A183CRQ4</accession>
<reference evidence="1" key="2">
    <citation type="submission" date="2014-05" db="EMBL/GenBank/DDBJ databases">
        <title>The genome and life-stage specific transcriptomes of Globodera pallida elucidate key aspects of plant parasitism by a cyst nematode.</title>
        <authorList>
            <person name="Cotton J.A."/>
            <person name="Lilley C.J."/>
            <person name="Jones L.M."/>
            <person name="Kikuchi T."/>
            <person name="Reid A.J."/>
            <person name="Thorpe P."/>
            <person name="Tsai I.J."/>
            <person name="Beasley H."/>
            <person name="Blok V."/>
            <person name="Cock P.J.A."/>
            <person name="Van den Akker S.E."/>
            <person name="Holroyd N."/>
            <person name="Hunt M."/>
            <person name="Mantelin S."/>
            <person name="Naghra H."/>
            <person name="Pain A."/>
            <person name="Palomares-Rius J.E."/>
            <person name="Zarowiecki M."/>
            <person name="Berriman M."/>
            <person name="Jones J.T."/>
            <person name="Urwin P.E."/>
        </authorList>
    </citation>
    <scope>NUCLEOTIDE SEQUENCE [LARGE SCALE GENOMIC DNA]</scope>
    <source>
        <strain evidence="1">Lindley</strain>
    </source>
</reference>
<organism evidence="1 2">
    <name type="scientific">Globodera pallida</name>
    <name type="common">Potato cyst nematode worm</name>
    <name type="synonym">Heterodera pallida</name>
    <dbReference type="NCBI Taxonomy" id="36090"/>
    <lineage>
        <taxon>Eukaryota</taxon>
        <taxon>Metazoa</taxon>
        <taxon>Ecdysozoa</taxon>
        <taxon>Nematoda</taxon>
        <taxon>Chromadorea</taxon>
        <taxon>Rhabditida</taxon>
        <taxon>Tylenchina</taxon>
        <taxon>Tylenchomorpha</taxon>
        <taxon>Tylenchoidea</taxon>
        <taxon>Heteroderidae</taxon>
        <taxon>Heteroderinae</taxon>
        <taxon>Globodera</taxon>
    </lineage>
</organism>
<proteinExistence type="predicted"/>
<reference evidence="1" key="1">
    <citation type="submission" date="2013-12" db="EMBL/GenBank/DDBJ databases">
        <authorList>
            <person name="Aslett M."/>
        </authorList>
    </citation>
    <scope>NUCLEOTIDE SEQUENCE [LARGE SCALE GENOMIC DNA]</scope>
    <source>
        <strain evidence="1">Lindley</strain>
    </source>
</reference>
<name>A0A183CRQ4_GLOPA</name>
<keyword evidence="1" id="KW-1185">Reference proteome</keyword>
<sequence length="92" mass="10626">MEWLLTLFGELEEETDLEAFSTPLDEQGENKPDLNVFVLFKHTLDGLSAHNSPLLASITDQQRIGQERVTKLKHLMEICTQEENLERAERLM</sequence>
<dbReference type="WBParaSite" id="GPLIN_001556200">
    <property type="protein sequence ID" value="GPLIN_001556200"/>
    <property type="gene ID" value="GPLIN_001556200"/>
</dbReference>
<reference evidence="2" key="3">
    <citation type="submission" date="2016-06" db="UniProtKB">
        <authorList>
            <consortium name="WormBaseParasite"/>
        </authorList>
    </citation>
    <scope>IDENTIFICATION</scope>
</reference>
<dbReference type="AlphaFoldDB" id="A0A183CRQ4"/>
<evidence type="ECO:0000313" key="2">
    <source>
        <dbReference type="WBParaSite" id="GPLIN_001556200"/>
    </source>
</evidence>